<feature type="region of interest" description="Disordered" evidence="1">
    <location>
        <begin position="45"/>
        <end position="82"/>
    </location>
</feature>
<sequence>MNPQAKAISVVVLLALSFVAGWHVHGWRTAEQSARTQVAQAGAALESERETGNKERQHAASTQKASDDFTQKQPARDADLRADLDRVKRLQLDAERRNATYRAQAQADAAARGHLADRLETLDRQLVAGVEVVARLRADLARRDDEVVLLHKQVEIERELNAD</sequence>
<dbReference type="Proteomes" id="UP001597463">
    <property type="component" value="Unassembled WGS sequence"/>
</dbReference>
<evidence type="ECO:0000313" key="3">
    <source>
        <dbReference type="Proteomes" id="UP001597463"/>
    </source>
</evidence>
<keyword evidence="3" id="KW-1185">Reference proteome</keyword>
<dbReference type="EMBL" id="JBHUMV010000006">
    <property type="protein sequence ID" value="MFD2755041.1"/>
    <property type="molecule type" value="Genomic_DNA"/>
</dbReference>
<dbReference type="RefSeq" id="WP_157082220.1">
    <property type="nucleotide sequence ID" value="NZ_BCNT01000026.1"/>
</dbReference>
<evidence type="ECO:0000256" key="1">
    <source>
        <dbReference type="SAM" id="MobiDB-lite"/>
    </source>
</evidence>
<gene>
    <name evidence="2" type="ORF">ACFSW6_13155</name>
</gene>
<feature type="compositionally biased region" description="Basic and acidic residues" evidence="1">
    <location>
        <begin position="46"/>
        <end position="58"/>
    </location>
</feature>
<proteinExistence type="predicted"/>
<evidence type="ECO:0000313" key="2">
    <source>
        <dbReference type="EMBL" id="MFD2755041.1"/>
    </source>
</evidence>
<accession>A0ABW5UNC1</accession>
<protein>
    <submittedName>
        <fullName evidence="2">Uncharacterized protein</fullName>
    </submittedName>
</protein>
<comment type="caution">
    <text evidence="2">The sequence shown here is derived from an EMBL/GenBank/DDBJ whole genome shotgun (WGS) entry which is preliminary data.</text>
</comment>
<reference evidence="3" key="1">
    <citation type="journal article" date="2019" name="Int. J. Syst. Evol. Microbiol.">
        <title>The Global Catalogue of Microorganisms (GCM) 10K type strain sequencing project: providing services to taxonomists for standard genome sequencing and annotation.</title>
        <authorList>
            <consortium name="The Broad Institute Genomics Platform"/>
            <consortium name="The Broad Institute Genome Sequencing Center for Infectious Disease"/>
            <person name="Wu L."/>
            <person name="Ma J."/>
        </authorList>
    </citation>
    <scope>NUCLEOTIDE SEQUENCE [LARGE SCALE GENOMIC DNA]</scope>
    <source>
        <strain evidence="3">TISTR 1906</strain>
    </source>
</reference>
<organism evidence="2 3">
    <name type="scientific">Comamonas terrae</name>
    <dbReference type="NCBI Taxonomy" id="673548"/>
    <lineage>
        <taxon>Bacteria</taxon>
        <taxon>Pseudomonadati</taxon>
        <taxon>Pseudomonadota</taxon>
        <taxon>Betaproteobacteria</taxon>
        <taxon>Burkholderiales</taxon>
        <taxon>Comamonadaceae</taxon>
        <taxon>Comamonas</taxon>
    </lineage>
</organism>
<feature type="compositionally biased region" description="Basic and acidic residues" evidence="1">
    <location>
        <begin position="65"/>
        <end position="82"/>
    </location>
</feature>
<name>A0ABW5UNC1_9BURK</name>